<sequence length="504" mass="57192">MPQRAPWAICTKAQASVARARRSAAGLLFVILFLRRLYKWRFRTPRGLPRAVGHWLFGVLPEVMHAVNTKSLQDWFVRQHALHGKTLSVHLPFQPIIVNTIDPKNVEHALKTKFDNYIKGEWFRRRLTDLLGDGIFNIDGAAWHKQRKITSQMFTQNQFKNHIWRVIGRNCGKVVKVLLAVPQGEVVDVFNVMNRFTLDTIGSVGFARDIGALDNAQTPFLRSFDRAQQITALRFITPLWELMRWFGIGEEREARQHLKLLQDYSMETVQLLKADTEADKGDSFVGLFVKAAQKNGIDYDDNYLKDLVLNFLIAGRDTTAQSLSWIFWLVMCHPDVEARIVQEVEDTLGDEPVTYENSSKLTYVQNVIHEGLRLYPSVPLDSKIAIGDDTLPDGTFIPSGTVVQYSAYAMARSTDLWGDDAEAFKPERWEGRAPPSAFEYPVFNAGPRECLGKRLAMVEMKALLLLIVKEVQLSLAVPAEEVRPDFQLTIGMSTGLPCHARPRA</sequence>
<keyword evidence="4 5" id="KW-0408">Iron</keyword>
<dbReference type="GO" id="GO:0004497">
    <property type="term" value="F:monooxygenase activity"/>
    <property type="evidence" value="ECO:0007669"/>
    <property type="project" value="UniProtKB-KW"/>
</dbReference>
<reference evidence="7" key="1">
    <citation type="submission" date="2021-01" db="EMBL/GenBank/DDBJ databases">
        <authorList>
            <person name="Corre E."/>
            <person name="Pelletier E."/>
            <person name="Niang G."/>
            <person name="Scheremetjew M."/>
            <person name="Finn R."/>
            <person name="Kale V."/>
            <person name="Holt S."/>
            <person name="Cochrane G."/>
            <person name="Meng A."/>
            <person name="Brown T."/>
            <person name="Cohen L."/>
        </authorList>
    </citation>
    <scope>NUCLEOTIDE SEQUENCE</scope>
    <source>
        <strain evidence="7">RCC3387</strain>
    </source>
</reference>
<evidence type="ECO:0000256" key="5">
    <source>
        <dbReference type="PIRSR" id="PIRSR602401-1"/>
    </source>
</evidence>
<dbReference type="PRINTS" id="PR00385">
    <property type="entry name" value="P450"/>
</dbReference>
<dbReference type="AlphaFoldDB" id="A0A7S2JH55"/>
<evidence type="ECO:0000256" key="3">
    <source>
        <dbReference type="ARBA" id="ARBA00023002"/>
    </source>
</evidence>
<dbReference type="PANTHER" id="PTHR24296">
    <property type="entry name" value="CYTOCHROME P450"/>
    <property type="match status" value="1"/>
</dbReference>
<evidence type="ECO:0000313" key="7">
    <source>
        <dbReference type="EMBL" id="CAD9547659.1"/>
    </source>
</evidence>
<dbReference type="GO" id="GO:0005506">
    <property type="term" value="F:iron ion binding"/>
    <property type="evidence" value="ECO:0007669"/>
    <property type="project" value="InterPro"/>
</dbReference>
<dbReference type="Gene3D" id="1.10.630.10">
    <property type="entry name" value="Cytochrome P450"/>
    <property type="match status" value="1"/>
</dbReference>
<proteinExistence type="inferred from homology"/>
<dbReference type="EMBL" id="HBGW01028361">
    <property type="protein sequence ID" value="CAD9547659.1"/>
    <property type="molecule type" value="Transcribed_RNA"/>
</dbReference>
<dbReference type="PROSITE" id="PS00086">
    <property type="entry name" value="CYTOCHROME_P450"/>
    <property type="match status" value="1"/>
</dbReference>
<dbReference type="SUPFAM" id="SSF48264">
    <property type="entry name" value="Cytochrome P450"/>
    <property type="match status" value="1"/>
</dbReference>
<gene>
    <name evidence="7" type="ORF">BRAN1462_LOCUS18045</name>
</gene>
<accession>A0A7S2JH55</accession>
<comment type="similarity">
    <text evidence="1 6">Belongs to the cytochrome P450 family.</text>
</comment>
<keyword evidence="2 5" id="KW-0479">Metal-binding</keyword>
<evidence type="ECO:0000256" key="2">
    <source>
        <dbReference type="ARBA" id="ARBA00022723"/>
    </source>
</evidence>
<dbReference type="GO" id="GO:0020037">
    <property type="term" value="F:heme binding"/>
    <property type="evidence" value="ECO:0007669"/>
    <property type="project" value="InterPro"/>
</dbReference>
<keyword evidence="6" id="KW-0503">Monooxygenase</keyword>
<feature type="binding site" description="axial binding residue" evidence="5">
    <location>
        <position position="450"/>
    </location>
    <ligand>
        <name>heme</name>
        <dbReference type="ChEBI" id="CHEBI:30413"/>
    </ligand>
    <ligandPart>
        <name>Fe</name>
        <dbReference type="ChEBI" id="CHEBI:18248"/>
    </ligandPart>
</feature>
<keyword evidence="5 6" id="KW-0349">Heme</keyword>
<dbReference type="InterPro" id="IPR002401">
    <property type="entry name" value="Cyt_P450_E_grp-I"/>
</dbReference>
<dbReference type="GO" id="GO:0016705">
    <property type="term" value="F:oxidoreductase activity, acting on paired donors, with incorporation or reduction of molecular oxygen"/>
    <property type="evidence" value="ECO:0007669"/>
    <property type="project" value="InterPro"/>
</dbReference>
<evidence type="ECO:0000256" key="4">
    <source>
        <dbReference type="ARBA" id="ARBA00023004"/>
    </source>
</evidence>
<evidence type="ECO:0000256" key="6">
    <source>
        <dbReference type="RuleBase" id="RU000461"/>
    </source>
</evidence>
<dbReference type="PRINTS" id="PR00463">
    <property type="entry name" value="EP450I"/>
</dbReference>
<keyword evidence="3 6" id="KW-0560">Oxidoreductase</keyword>
<dbReference type="Pfam" id="PF00067">
    <property type="entry name" value="p450"/>
    <property type="match status" value="1"/>
</dbReference>
<dbReference type="InterPro" id="IPR017972">
    <property type="entry name" value="Cyt_P450_CS"/>
</dbReference>
<organism evidence="7">
    <name type="scientific">Zooxanthella nutricula</name>
    <dbReference type="NCBI Taxonomy" id="1333877"/>
    <lineage>
        <taxon>Eukaryota</taxon>
        <taxon>Sar</taxon>
        <taxon>Alveolata</taxon>
        <taxon>Dinophyceae</taxon>
        <taxon>Peridiniales</taxon>
        <taxon>Peridiniales incertae sedis</taxon>
        <taxon>Zooxanthella</taxon>
    </lineage>
</organism>
<name>A0A7S2JH55_9DINO</name>
<dbReference type="InterPro" id="IPR036396">
    <property type="entry name" value="Cyt_P450_sf"/>
</dbReference>
<dbReference type="InterPro" id="IPR001128">
    <property type="entry name" value="Cyt_P450"/>
</dbReference>
<protein>
    <recommendedName>
        <fullName evidence="8">Cytochrome P450</fullName>
    </recommendedName>
</protein>
<comment type="cofactor">
    <cofactor evidence="5">
        <name>heme</name>
        <dbReference type="ChEBI" id="CHEBI:30413"/>
    </cofactor>
</comment>
<dbReference type="GO" id="GO:0006629">
    <property type="term" value="P:lipid metabolic process"/>
    <property type="evidence" value="ECO:0007669"/>
    <property type="project" value="UniProtKB-ARBA"/>
</dbReference>
<evidence type="ECO:0000256" key="1">
    <source>
        <dbReference type="ARBA" id="ARBA00010617"/>
    </source>
</evidence>
<evidence type="ECO:0008006" key="8">
    <source>
        <dbReference type="Google" id="ProtNLM"/>
    </source>
</evidence>